<feature type="region of interest" description="Disordered" evidence="1">
    <location>
        <begin position="436"/>
        <end position="492"/>
    </location>
</feature>
<feature type="compositionally biased region" description="Gly residues" evidence="1">
    <location>
        <begin position="480"/>
        <end position="489"/>
    </location>
</feature>
<gene>
    <name evidence="3" type="ORF">BXYJ_LOCUS10969</name>
</gene>
<reference evidence="6" key="1">
    <citation type="submission" date="2016-11" db="UniProtKB">
        <authorList>
            <consortium name="WormBaseParasite"/>
        </authorList>
    </citation>
    <scope>IDENTIFICATION</scope>
</reference>
<dbReference type="EMBL" id="CAJFCV020000005">
    <property type="protein sequence ID" value="CAG9121319.1"/>
    <property type="molecule type" value="Genomic_DNA"/>
</dbReference>
<feature type="compositionally biased region" description="Polar residues" evidence="1">
    <location>
        <begin position="690"/>
        <end position="701"/>
    </location>
</feature>
<dbReference type="Proteomes" id="UP000095284">
    <property type="component" value="Unplaced"/>
</dbReference>
<accession>A0A1I7RX47</accession>
<dbReference type="WBParaSite" id="BXY_0531100.1">
    <property type="protein sequence ID" value="BXY_0531100.1"/>
    <property type="gene ID" value="BXY_0531100"/>
</dbReference>
<proteinExistence type="predicted"/>
<keyword evidence="2" id="KW-0472">Membrane</keyword>
<keyword evidence="2" id="KW-0812">Transmembrane</keyword>
<dbReference type="eggNOG" id="ENOG502S3CZ">
    <property type="taxonomic scope" value="Eukaryota"/>
</dbReference>
<feature type="compositionally biased region" description="Low complexity" evidence="1">
    <location>
        <begin position="558"/>
        <end position="591"/>
    </location>
</feature>
<dbReference type="EMBL" id="CAJFDI010000005">
    <property type="protein sequence ID" value="CAD5230402.1"/>
    <property type="molecule type" value="Genomic_DNA"/>
</dbReference>
<name>A0A1I7RX47_BURXY</name>
<sequence>MTTHPYRPFEPTTPPKSSYSILNKTKSMHLPVSHLPYDILPPPPYQSGSSDDASSGRYSDSSYRSPVKRHLSWNNIVDADDIIKQKVQMHPGNIGIYTVTGAGVNLNPYGSTTVGQTSWTTMPVHSDGGSLAGSQISVNTKHNPNIRPPQHTPGPVMAGSRPPSEALHPIGGSTLIEGGGKSPTPKKNRMQDLRNCWAKPSSKFCCLAILVLLIGAIIGTVVLTQVLALPTQLSWSWLPPPIERKNSDTPNRFRMQVAKEQVRIEQTGAPPFTSSYVSVLDFKTNKIAIMDNSVRNSGEMICFLMNLDLSDIRSVEQFQRAARIGATKEVQTNGWKETWTLIATPISNPMVSSQAFQPELAECRGAKWVELSRTGGNQKNFRCAECTDFCLPHYAIEHDNIRGEHYLNIKQRDCFYFFVPQWKGFAAAQQFNTAQSQQNQQRTLNNQGQFGQQPGQFGQQPGQFGQNPFPNNQNQFNNGQNGGGGGGFQSGINQIGQGIGQIGQAIGQNPTAQRVGNALESQWIQVQKVPGQIANFSAEAASDFRSNVDQWGQALFGSNNNNPQNQQNPPSPSQIFSQNPNNPGNIQNPGQSTFNNPTQNQIPFTARNIDSNPSSFNNPGFGSNIPNPNVNQQQFGQQLHEPGTAFNQPPLTTNQGVAKWNPRTGWQPEGQQNFGQDVNSQNNQQQPNQFGTSNWMSSAQG</sequence>
<evidence type="ECO:0000256" key="2">
    <source>
        <dbReference type="SAM" id="Phobius"/>
    </source>
</evidence>
<feature type="compositionally biased region" description="Polar residues" evidence="1">
    <location>
        <begin position="645"/>
        <end position="656"/>
    </location>
</feature>
<evidence type="ECO:0000313" key="5">
    <source>
        <dbReference type="Proteomes" id="UP000659654"/>
    </source>
</evidence>
<dbReference type="Proteomes" id="UP000582659">
    <property type="component" value="Unassembled WGS sequence"/>
</dbReference>
<dbReference type="OrthoDB" id="5869318at2759"/>
<evidence type="ECO:0000256" key="1">
    <source>
        <dbReference type="SAM" id="MobiDB-lite"/>
    </source>
</evidence>
<reference evidence="3" key="2">
    <citation type="submission" date="2020-09" db="EMBL/GenBank/DDBJ databases">
        <authorList>
            <person name="Kikuchi T."/>
        </authorList>
    </citation>
    <scope>NUCLEOTIDE SEQUENCE</scope>
    <source>
        <strain evidence="3">Ka4C1</strain>
    </source>
</reference>
<dbReference type="AlphaFoldDB" id="A0A1I7RX47"/>
<keyword evidence="5" id="KW-1185">Reference proteome</keyword>
<evidence type="ECO:0000313" key="3">
    <source>
        <dbReference type="EMBL" id="CAD5230402.1"/>
    </source>
</evidence>
<feature type="compositionally biased region" description="Low complexity" evidence="1">
    <location>
        <begin position="436"/>
        <end position="479"/>
    </location>
</feature>
<feature type="region of interest" description="Disordered" evidence="1">
    <location>
        <begin position="39"/>
        <end position="65"/>
    </location>
</feature>
<evidence type="ECO:0000313" key="6">
    <source>
        <dbReference type="WBParaSite" id="BXY_0531100.1"/>
    </source>
</evidence>
<feature type="region of interest" description="Disordered" evidence="1">
    <location>
        <begin position="553"/>
        <end position="701"/>
    </location>
</feature>
<feature type="region of interest" description="Disordered" evidence="1">
    <location>
        <begin position="1"/>
        <end position="20"/>
    </location>
</feature>
<feature type="compositionally biased region" description="Low complexity" evidence="1">
    <location>
        <begin position="676"/>
        <end position="689"/>
    </location>
</feature>
<dbReference type="Proteomes" id="UP000659654">
    <property type="component" value="Unassembled WGS sequence"/>
</dbReference>
<keyword evidence="2" id="KW-1133">Transmembrane helix</keyword>
<organism evidence="4 6">
    <name type="scientific">Bursaphelenchus xylophilus</name>
    <name type="common">Pinewood nematode worm</name>
    <name type="synonym">Aphelenchoides xylophilus</name>
    <dbReference type="NCBI Taxonomy" id="6326"/>
    <lineage>
        <taxon>Eukaryota</taxon>
        <taxon>Metazoa</taxon>
        <taxon>Ecdysozoa</taxon>
        <taxon>Nematoda</taxon>
        <taxon>Chromadorea</taxon>
        <taxon>Rhabditida</taxon>
        <taxon>Tylenchina</taxon>
        <taxon>Tylenchomorpha</taxon>
        <taxon>Aphelenchoidea</taxon>
        <taxon>Aphelenchoididae</taxon>
        <taxon>Bursaphelenchus</taxon>
    </lineage>
</organism>
<evidence type="ECO:0000313" key="4">
    <source>
        <dbReference type="Proteomes" id="UP000095284"/>
    </source>
</evidence>
<feature type="transmembrane region" description="Helical" evidence="2">
    <location>
        <begin position="204"/>
        <end position="228"/>
    </location>
</feature>
<feature type="compositionally biased region" description="Low complexity" evidence="1">
    <location>
        <begin position="47"/>
        <end position="65"/>
    </location>
</feature>
<protein>
    <submittedName>
        <fullName evidence="3">(pine wood nematode) hypothetical protein</fullName>
    </submittedName>
</protein>
<feature type="compositionally biased region" description="Polar residues" evidence="1">
    <location>
        <begin position="592"/>
        <end position="637"/>
    </location>
</feature>